<evidence type="ECO:0000256" key="8">
    <source>
        <dbReference type="ARBA" id="ARBA00022801"/>
    </source>
</evidence>
<feature type="transmembrane region" description="Helical" evidence="13">
    <location>
        <begin position="181"/>
        <end position="200"/>
    </location>
</feature>
<evidence type="ECO:0000259" key="14">
    <source>
        <dbReference type="Pfam" id="PF02163"/>
    </source>
</evidence>
<dbReference type="Pfam" id="PF02163">
    <property type="entry name" value="Peptidase_M50"/>
    <property type="match status" value="1"/>
</dbReference>
<comment type="caution">
    <text evidence="15">The sequence shown here is derived from an EMBL/GenBank/DDBJ whole genome shotgun (WGS) entry which is preliminary data.</text>
</comment>
<dbReference type="EMBL" id="BKCN01000003">
    <property type="protein sequence ID" value="GER03216.1"/>
    <property type="molecule type" value="Genomic_DNA"/>
</dbReference>
<dbReference type="CDD" id="cd06158">
    <property type="entry name" value="S2P-M50_like_1"/>
    <property type="match status" value="1"/>
</dbReference>
<dbReference type="PANTHER" id="PTHR35864:SF1">
    <property type="entry name" value="ZINC METALLOPROTEASE YWHC-RELATED"/>
    <property type="match status" value="1"/>
</dbReference>
<evidence type="ECO:0000256" key="7">
    <source>
        <dbReference type="ARBA" id="ARBA00022723"/>
    </source>
</evidence>
<feature type="domain" description="Peptidase M50" evidence="14">
    <location>
        <begin position="131"/>
        <end position="167"/>
    </location>
</feature>
<dbReference type="GO" id="GO:0006508">
    <property type="term" value="P:proteolysis"/>
    <property type="evidence" value="ECO:0007669"/>
    <property type="project" value="UniProtKB-KW"/>
</dbReference>
<evidence type="ECO:0000313" key="16">
    <source>
        <dbReference type="Proteomes" id="UP000324996"/>
    </source>
</evidence>
<comment type="similarity">
    <text evidence="3">Belongs to the peptidase M50B family.</text>
</comment>
<sequence>MMEFGEIIARIAVWVLPVLLAITLHEAAHGYVALLNGDDTAKRAGRVSANPLVHIDPFGTVLLPLILIVLTGFAFGYAKPVPVDFGRLRHPRRDMILVALAGPGANLVMAIIAAVLLPVAGGIGGGFGNWLLNMLHVMVFFNCLIAIFNMLPIPPLDGGRVMVGLLPYALAWRYAQLERFGLFIVVGGLFLLPMLTRQLGLDFDPGRTLLLVPSQWLYDGLLATIRMGL</sequence>
<dbReference type="GO" id="GO:0005886">
    <property type="term" value="C:plasma membrane"/>
    <property type="evidence" value="ECO:0007669"/>
    <property type="project" value="UniProtKB-SubCell"/>
</dbReference>
<protein>
    <submittedName>
        <fullName evidence="15">Peptidase M50</fullName>
    </submittedName>
</protein>
<evidence type="ECO:0000256" key="3">
    <source>
        <dbReference type="ARBA" id="ARBA00007931"/>
    </source>
</evidence>
<organism evidence="15 16">
    <name type="scientific">Iodidimonas nitroreducens</name>
    <dbReference type="NCBI Taxonomy" id="1236968"/>
    <lineage>
        <taxon>Bacteria</taxon>
        <taxon>Pseudomonadati</taxon>
        <taxon>Pseudomonadota</taxon>
        <taxon>Alphaproteobacteria</taxon>
        <taxon>Iodidimonadales</taxon>
        <taxon>Iodidimonadaceae</taxon>
        <taxon>Iodidimonas</taxon>
    </lineage>
</organism>
<keyword evidence="16" id="KW-1185">Reference proteome</keyword>
<keyword evidence="10 13" id="KW-1133">Transmembrane helix</keyword>
<comment type="cofactor">
    <cofactor evidence="1">
        <name>Zn(2+)</name>
        <dbReference type="ChEBI" id="CHEBI:29105"/>
    </cofactor>
</comment>
<evidence type="ECO:0000256" key="4">
    <source>
        <dbReference type="ARBA" id="ARBA00022475"/>
    </source>
</evidence>
<reference evidence="15 16" key="1">
    <citation type="submission" date="2019-09" db="EMBL/GenBank/DDBJ databases">
        <title>NBRP : Genome information of microbial organism related human and environment.</title>
        <authorList>
            <person name="Hattori M."/>
            <person name="Oshima K."/>
            <person name="Inaba H."/>
            <person name="Suda W."/>
            <person name="Sakamoto M."/>
            <person name="Iino T."/>
            <person name="Kitahara M."/>
            <person name="Oshida Y."/>
            <person name="Iida T."/>
            <person name="Kudo T."/>
            <person name="Itoh T."/>
            <person name="Ohkuma M."/>
        </authorList>
    </citation>
    <scope>NUCLEOTIDE SEQUENCE [LARGE SCALE GENOMIC DNA]</scope>
    <source>
        <strain evidence="15 16">Q-1</strain>
    </source>
</reference>
<dbReference type="PANTHER" id="PTHR35864">
    <property type="entry name" value="ZINC METALLOPROTEASE MJ0611-RELATED"/>
    <property type="match status" value="1"/>
</dbReference>
<feature type="transmembrane region" description="Helical" evidence="13">
    <location>
        <begin position="51"/>
        <end position="75"/>
    </location>
</feature>
<evidence type="ECO:0000256" key="6">
    <source>
        <dbReference type="ARBA" id="ARBA00022692"/>
    </source>
</evidence>
<keyword evidence="4" id="KW-1003">Cell membrane</keyword>
<evidence type="ECO:0000256" key="5">
    <source>
        <dbReference type="ARBA" id="ARBA00022670"/>
    </source>
</evidence>
<evidence type="ECO:0000256" key="1">
    <source>
        <dbReference type="ARBA" id="ARBA00001947"/>
    </source>
</evidence>
<keyword evidence="7" id="KW-0479">Metal-binding</keyword>
<evidence type="ECO:0000256" key="10">
    <source>
        <dbReference type="ARBA" id="ARBA00022989"/>
    </source>
</evidence>
<dbReference type="AlphaFoldDB" id="A0A5A7N891"/>
<evidence type="ECO:0000256" key="2">
    <source>
        <dbReference type="ARBA" id="ARBA00004651"/>
    </source>
</evidence>
<gene>
    <name evidence="15" type="ORF">JCM17846_08980</name>
</gene>
<dbReference type="InterPro" id="IPR052348">
    <property type="entry name" value="Metallopeptidase_M50B"/>
</dbReference>
<dbReference type="InterPro" id="IPR008915">
    <property type="entry name" value="Peptidase_M50"/>
</dbReference>
<proteinExistence type="inferred from homology"/>
<dbReference type="GO" id="GO:0008237">
    <property type="term" value="F:metallopeptidase activity"/>
    <property type="evidence" value="ECO:0007669"/>
    <property type="project" value="UniProtKB-KW"/>
</dbReference>
<keyword evidence="6 13" id="KW-0812">Transmembrane</keyword>
<keyword evidence="5" id="KW-0645">Protease</keyword>
<evidence type="ECO:0000313" key="15">
    <source>
        <dbReference type="EMBL" id="GER03216.1"/>
    </source>
</evidence>
<evidence type="ECO:0000256" key="11">
    <source>
        <dbReference type="ARBA" id="ARBA00023049"/>
    </source>
</evidence>
<evidence type="ECO:0000256" key="9">
    <source>
        <dbReference type="ARBA" id="ARBA00022833"/>
    </source>
</evidence>
<dbReference type="GO" id="GO:0046872">
    <property type="term" value="F:metal ion binding"/>
    <property type="evidence" value="ECO:0007669"/>
    <property type="project" value="UniProtKB-KW"/>
</dbReference>
<keyword evidence="11" id="KW-0482">Metalloprotease</keyword>
<feature type="transmembrane region" description="Helical" evidence="13">
    <location>
        <begin position="130"/>
        <end position="151"/>
    </location>
</feature>
<keyword evidence="8" id="KW-0378">Hydrolase</keyword>
<dbReference type="Proteomes" id="UP000324996">
    <property type="component" value="Unassembled WGS sequence"/>
</dbReference>
<accession>A0A5A7N891</accession>
<feature type="transmembrane region" description="Helical" evidence="13">
    <location>
        <begin position="96"/>
        <end position="118"/>
    </location>
</feature>
<keyword evidence="12 13" id="KW-0472">Membrane</keyword>
<dbReference type="InterPro" id="IPR044537">
    <property type="entry name" value="Rip2-like"/>
</dbReference>
<evidence type="ECO:0000256" key="12">
    <source>
        <dbReference type="ARBA" id="ARBA00023136"/>
    </source>
</evidence>
<name>A0A5A7N891_9PROT</name>
<comment type="subcellular location">
    <subcellularLocation>
        <location evidence="2">Cell membrane</location>
        <topology evidence="2">Multi-pass membrane protein</topology>
    </subcellularLocation>
</comment>
<keyword evidence="9" id="KW-0862">Zinc</keyword>
<evidence type="ECO:0000256" key="13">
    <source>
        <dbReference type="SAM" id="Phobius"/>
    </source>
</evidence>